<sequence length="215" mass="24250">MVTTHLIPADVAELYEVHEWRNATGILSTAHPAEWDEIIAALREFRFLRSEVLKGGGRKSVIASRFDGFLTERGWEERKFATSIRVDREERDSPTHKVDCFKGRVGLEIEWNNKDPFFDRDLNNFRLLFDLRVIDVGVILTRSSHLQTIFKSLGKKVADKYGASTTHMDKLLPRLEGGGGGGCPILAFGITRNLYVEDEAPIEMAIDEGADDDAE</sequence>
<dbReference type="GO" id="GO:0000287">
    <property type="term" value="F:magnesium ion binding"/>
    <property type="evidence" value="ECO:0007669"/>
    <property type="project" value="InterPro"/>
</dbReference>
<dbReference type="EMBL" id="JACEIB010000006">
    <property type="protein sequence ID" value="MBA2934130.1"/>
    <property type="molecule type" value="Genomic_DNA"/>
</dbReference>
<dbReference type="Gene3D" id="3.40.91.20">
    <property type="match status" value="1"/>
</dbReference>
<evidence type="ECO:0000313" key="1">
    <source>
        <dbReference type="EMBL" id="MBA2934130.1"/>
    </source>
</evidence>
<gene>
    <name evidence="1" type="ORF">HZF05_08450</name>
</gene>
<dbReference type="GO" id="GO:0003677">
    <property type="term" value="F:DNA binding"/>
    <property type="evidence" value="ECO:0007669"/>
    <property type="project" value="InterPro"/>
</dbReference>
<accession>A0A838L5E0</accession>
<protein>
    <submittedName>
        <fullName evidence="1">Restriction endonuclease</fullName>
    </submittedName>
</protein>
<keyword evidence="2" id="KW-1185">Reference proteome</keyword>
<keyword evidence="1" id="KW-0540">Nuclease</keyword>
<name>A0A838L5E0_9SPHN</name>
<dbReference type="AlphaFoldDB" id="A0A838L5E0"/>
<dbReference type="GO" id="GO:0009036">
    <property type="term" value="F:type II site-specific deoxyribonuclease activity"/>
    <property type="evidence" value="ECO:0007669"/>
    <property type="project" value="InterPro"/>
</dbReference>
<keyword evidence="1" id="KW-0255">Endonuclease</keyword>
<evidence type="ECO:0000313" key="2">
    <source>
        <dbReference type="Proteomes" id="UP000570166"/>
    </source>
</evidence>
<proteinExistence type="predicted"/>
<dbReference type="RefSeq" id="WP_160365647.1">
    <property type="nucleotide sequence ID" value="NZ_JACEIB010000006.1"/>
</dbReference>
<keyword evidence="1" id="KW-0378">Hydrolase</keyword>
<dbReference type="GO" id="GO:0009307">
    <property type="term" value="P:DNA restriction-modification system"/>
    <property type="evidence" value="ECO:0007669"/>
    <property type="project" value="InterPro"/>
</dbReference>
<dbReference type="InterPro" id="IPR015278">
    <property type="entry name" value="BglII-like"/>
</dbReference>
<dbReference type="SUPFAM" id="SSF52980">
    <property type="entry name" value="Restriction endonuclease-like"/>
    <property type="match status" value="1"/>
</dbReference>
<reference evidence="1 2" key="1">
    <citation type="submission" date="2020-07" db="EMBL/GenBank/DDBJ databases">
        <authorList>
            <person name="Sun Q."/>
        </authorList>
    </citation>
    <scope>NUCLEOTIDE SEQUENCE [LARGE SCALE GENOMIC DNA]</scope>
    <source>
        <strain evidence="1 2">CGMCC 1.13654</strain>
    </source>
</reference>
<organism evidence="1 2">
    <name type="scientific">Sphingomonas chungangi</name>
    <dbReference type="NCBI Taxonomy" id="2683589"/>
    <lineage>
        <taxon>Bacteria</taxon>
        <taxon>Pseudomonadati</taxon>
        <taxon>Pseudomonadota</taxon>
        <taxon>Alphaproteobacteria</taxon>
        <taxon>Sphingomonadales</taxon>
        <taxon>Sphingomonadaceae</taxon>
        <taxon>Sphingomonas</taxon>
    </lineage>
</organism>
<dbReference type="InterPro" id="IPR011335">
    <property type="entry name" value="Restrct_endonuc-II-like"/>
</dbReference>
<dbReference type="InterPro" id="IPR011338">
    <property type="entry name" value="BamHI/BglII/BstY"/>
</dbReference>
<dbReference type="Pfam" id="PF09195">
    <property type="entry name" value="Endonuc-BglII"/>
    <property type="match status" value="1"/>
</dbReference>
<dbReference type="Proteomes" id="UP000570166">
    <property type="component" value="Unassembled WGS sequence"/>
</dbReference>
<comment type="caution">
    <text evidence="1">The sequence shown here is derived from an EMBL/GenBank/DDBJ whole genome shotgun (WGS) entry which is preliminary data.</text>
</comment>